<feature type="domain" description="Mur ligase N-terminal catalytic" evidence="12">
    <location>
        <begin position="30"/>
        <end position="80"/>
    </location>
</feature>
<dbReference type="InterPro" id="IPR051046">
    <property type="entry name" value="MurCDEF_CellWall_CoF430Synth"/>
</dbReference>
<dbReference type="GO" id="GO:0016874">
    <property type="term" value="F:ligase activity"/>
    <property type="evidence" value="ECO:0007669"/>
    <property type="project" value="UniProtKB-KW"/>
</dbReference>
<comment type="subcellular location">
    <subcellularLocation>
        <location evidence="10 11">Cytoplasm</location>
    </subcellularLocation>
</comment>
<dbReference type="InterPro" id="IPR000713">
    <property type="entry name" value="Mur_ligase_N"/>
</dbReference>
<keyword evidence="9 10" id="KW-0961">Cell wall biogenesis/degradation</keyword>
<evidence type="ECO:0000256" key="8">
    <source>
        <dbReference type="ARBA" id="ARBA00023306"/>
    </source>
</evidence>
<keyword evidence="8 10" id="KW-0131">Cell cycle</keyword>
<dbReference type="SUPFAM" id="SSF63418">
    <property type="entry name" value="MurE/MurF N-terminal domain"/>
    <property type="match status" value="1"/>
</dbReference>
<keyword evidence="5 10" id="KW-0067">ATP-binding</keyword>
<evidence type="ECO:0000256" key="10">
    <source>
        <dbReference type="HAMAP-Rule" id="MF_02019"/>
    </source>
</evidence>
<dbReference type="PANTHER" id="PTHR43024">
    <property type="entry name" value="UDP-N-ACETYLMURAMOYL-TRIPEPTIDE--D-ALANYL-D-ALANINE LIGASE"/>
    <property type="match status" value="1"/>
</dbReference>
<feature type="binding site" evidence="10">
    <location>
        <begin position="113"/>
        <end position="119"/>
    </location>
    <ligand>
        <name>ATP</name>
        <dbReference type="ChEBI" id="CHEBI:30616"/>
    </ligand>
</feature>
<evidence type="ECO:0000259" key="12">
    <source>
        <dbReference type="Pfam" id="PF01225"/>
    </source>
</evidence>
<dbReference type="EC" id="6.3.2.10" evidence="10 11"/>
<evidence type="ECO:0000256" key="2">
    <source>
        <dbReference type="ARBA" id="ARBA00022598"/>
    </source>
</evidence>
<evidence type="ECO:0000313" key="15">
    <source>
        <dbReference type="EMBL" id="GLR26066.1"/>
    </source>
</evidence>
<keyword evidence="16" id="KW-1185">Reference proteome</keyword>
<feature type="domain" description="Mur ligase central" evidence="14">
    <location>
        <begin position="111"/>
        <end position="297"/>
    </location>
</feature>
<dbReference type="InterPro" id="IPR036615">
    <property type="entry name" value="Mur_ligase_C_dom_sf"/>
</dbReference>
<comment type="pathway">
    <text evidence="10 11">Cell wall biogenesis; peptidoglycan biosynthesis.</text>
</comment>
<dbReference type="Proteomes" id="UP001156664">
    <property type="component" value="Unassembled WGS sequence"/>
</dbReference>
<evidence type="ECO:0000256" key="4">
    <source>
        <dbReference type="ARBA" id="ARBA00022741"/>
    </source>
</evidence>
<keyword evidence="6 10" id="KW-0133">Cell shape</keyword>
<accession>A0ABQ5YRZ7</accession>
<dbReference type="EMBL" id="BSOJ01000012">
    <property type="protein sequence ID" value="GLR26066.1"/>
    <property type="molecule type" value="Genomic_DNA"/>
</dbReference>
<dbReference type="InterPro" id="IPR005863">
    <property type="entry name" value="UDP-N-AcMur_synth"/>
</dbReference>
<comment type="catalytic activity">
    <reaction evidence="10 11">
        <text>D-alanyl-D-alanine + UDP-N-acetyl-alpha-D-muramoyl-L-alanyl-gamma-D-glutamyl-meso-2,6-diaminopimelate + ATP = UDP-N-acetyl-alpha-D-muramoyl-L-alanyl-gamma-D-glutamyl-meso-2,6-diaminopimeloyl-D-alanyl-D-alanine + ADP + phosphate + H(+)</text>
        <dbReference type="Rhea" id="RHEA:28374"/>
        <dbReference type="ChEBI" id="CHEBI:15378"/>
        <dbReference type="ChEBI" id="CHEBI:30616"/>
        <dbReference type="ChEBI" id="CHEBI:43474"/>
        <dbReference type="ChEBI" id="CHEBI:57822"/>
        <dbReference type="ChEBI" id="CHEBI:61386"/>
        <dbReference type="ChEBI" id="CHEBI:83905"/>
        <dbReference type="ChEBI" id="CHEBI:456216"/>
        <dbReference type="EC" id="6.3.2.10"/>
    </reaction>
</comment>
<dbReference type="Pfam" id="PF01225">
    <property type="entry name" value="Mur_ligase"/>
    <property type="match status" value="1"/>
</dbReference>
<dbReference type="SUPFAM" id="SSF53244">
    <property type="entry name" value="MurD-like peptide ligases, peptide-binding domain"/>
    <property type="match status" value="1"/>
</dbReference>
<name>A0ABQ5YRZ7_9BURK</name>
<keyword evidence="3 10" id="KW-0132">Cell division</keyword>
<dbReference type="InterPro" id="IPR036565">
    <property type="entry name" value="Mur-like_cat_sf"/>
</dbReference>
<keyword evidence="4 10" id="KW-0547">Nucleotide-binding</keyword>
<evidence type="ECO:0000256" key="6">
    <source>
        <dbReference type="ARBA" id="ARBA00022960"/>
    </source>
</evidence>
<sequence length="465" mass="49913">MTSMNWSFQAINQALQPHLISAEVSDQGVITHIQTDSRQVKAGDLFVCLRGERFDAHEFAPAVIEAGAAGLVVERPLDIPVPQWIVKDTRLALGALAAEWRRGFDLPVLGVVGSNGKTTSKEMLAAICSAHCGTDHVLVTQGNLNNEIGVPLTLFRLRANHQMAVVEMGMNHPGEIEYLASLVQPDVVLLTNAQREHQEFMKSVKAVAEENGQAFGALPEEGCAVFPAGTDFDSLWLGMNKGSRFYRFGRGGDCWFNAGQAPDGSLVLESPLGSVDIRPSFVGEHNRSNASGAAAAAIAAGCTIDDVRQGLEAFQPVWGRMQVVKNDGEMLLINDAYNANPDSVNAAIQVLSTLPSPTLLVLGDMGEVGEQSVAFHQEVGENARNSGINKLFALGAATEASVKSFGADGRHFSELDELLTEIKLLTSQQRWSVLVKGSRFMKMERVVDAFASQKTVNHGGAAHVA</sequence>
<comment type="function">
    <text evidence="10 11">Involved in cell wall formation. Catalyzes the final step in the synthesis of UDP-N-acetylmuramoyl-pentapeptide, the precursor of murein.</text>
</comment>
<protein>
    <recommendedName>
        <fullName evidence="10 11">UDP-N-acetylmuramoyl-tripeptide--D-alanyl-D-alanine ligase</fullName>
        <ecNumber evidence="10 11">6.3.2.10</ecNumber>
    </recommendedName>
    <alternativeName>
        <fullName evidence="10">D-alanyl-D-alanine-adding enzyme</fullName>
    </alternativeName>
</protein>
<dbReference type="Gene3D" id="3.40.1190.10">
    <property type="entry name" value="Mur-like, catalytic domain"/>
    <property type="match status" value="1"/>
</dbReference>
<dbReference type="InterPro" id="IPR004101">
    <property type="entry name" value="Mur_ligase_C"/>
</dbReference>
<keyword evidence="1 10" id="KW-0963">Cytoplasm</keyword>
<keyword evidence="2 10" id="KW-0436">Ligase</keyword>
<dbReference type="Gene3D" id="3.40.1390.10">
    <property type="entry name" value="MurE/MurF, N-terminal domain"/>
    <property type="match status" value="1"/>
</dbReference>
<keyword evidence="7 10" id="KW-0573">Peptidoglycan synthesis</keyword>
<dbReference type="NCBIfam" id="TIGR01143">
    <property type="entry name" value="murF"/>
    <property type="match status" value="1"/>
</dbReference>
<dbReference type="InterPro" id="IPR013221">
    <property type="entry name" value="Mur_ligase_cen"/>
</dbReference>
<reference evidence="16" key="1">
    <citation type="journal article" date="2019" name="Int. J. Syst. Evol. Microbiol.">
        <title>The Global Catalogue of Microorganisms (GCM) 10K type strain sequencing project: providing services to taxonomists for standard genome sequencing and annotation.</title>
        <authorList>
            <consortium name="The Broad Institute Genomics Platform"/>
            <consortium name="The Broad Institute Genome Sequencing Center for Infectious Disease"/>
            <person name="Wu L."/>
            <person name="Ma J."/>
        </authorList>
    </citation>
    <scope>NUCLEOTIDE SEQUENCE [LARGE SCALE GENOMIC DNA]</scope>
    <source>
        <strain evidence="16">NBRC 105857</strain>
    </source>
</reference>
<evidence type="ECO:0000313" key="16">
    <source>
        <dbReference type="Proteomes" id="UP001156664"/>
    </source>
</evidence>
<evidence type="ECO:0000256" key="3">
    <source>
        <dbReference type="ARBA" id="ARBA00022618"/>
    </source>
</evidence>
<evidence type="ECO:0000256" key="1">
    <source>
        <dbReference type="ARBA" id="ARBA00022490"/>
    </source>
</evidence>
<dbReference type="InterPro" id="IPR035911">
    <property type="entry name" value="MurE/MurF_N"/>
</dbReference>
<evidence type="ECO:0000256" key="9">
    <source>
        <dbReference type="ARBA" id="ARBA00023316"/>
    </source>
</evidence>
<evidence type="ECO:0000256" key="11">
    <source>
        <dbReference type="RuleBase" id="RU004136"/>
    </source>
</evidence>
<evidence type="ECO:0000256" key="7">
    <source>
        <dbReference type="ARBA" id="ARBA00022984"/>
    </source>
</evidence>
<dbReference type="Pfam" id="PF02875">
    <property type="entry name" value="Mur_ligase_C"/>
    <property type="match status" value="1"/>
</dbReference>
<comment type="similarity">
    <text evidence="10">Belongs to the MurCDEF family. MurF subfamily.</text>
</comment>
<dbReference type="Gene3D" id="3.90.190.20">
    <property type="entry name" value="Mur ligase, C-terminal domain"/>
    <property type="match status" value="1"/>
</dbReference>
<dbReference type="SUPFAM" id="SSF53623">
    <property type="entry name" value="MurD-like peptide ligases, catalytic domain"/>
    <property type="match status" value="1"/>
</dbReference>
<comment type="caution">
    <text evidence="15">The sequence shown here is derived from an EMBL/GenBank/DDBJ whole genome shotgun (WGS) entry which is preliminary data.</text>
</comment>
<evidence type="ECO:0000256" key="5">
    <source>
        <dbReference type="ARBA" id="ARBA00022840"/>
    </source>
</evidence>
<dbReference type="HAMAP" id="MF_02019">
    <property type="entry name" value="MurF"/>
    <property type="match status" value="1"/>
</dbReference>
<dbReference type="PANTHER" id="PTHR43024:SF1">
    <property type="entry name" value="UDP-N-ACETYLMURAMOYL-TRIPEPTIDE--D-ALANYL-D-ALANINE LIGASE"/>
    <property type="match status" value="1"/>
</dbReference>
<proteinExistence type="inferred from homology"/>
<feature type="domain" description="Mur ligase C-terminal" evidence="13">
    <location>
        <begin position="319"/>
        <end position="439"/>
    </location>
</feature>
<organism evidence="15 16">
    <name type="scientific">Limnobacter litoralis</name>
    <dbReference type="NCBI Taxonomy" id="481366"/>
    <lineage>
        <taxon>Bacteria</taxon>
        <taxon>Pseudomonadati</taxon>
        <taxon>Pseudomonadota</taxon>
        <taxon>Betaproteobacteria</taxon>
        <taxon>Burkholderiales</taxon>
        <taxon>Burkholderiaceae</taxon>
        <taxon>Limnobacter</taxon>
    </lineage>
</organism>
<evidence type="ECO:0000259" key="14">
    <source>
        <dbReference type="Pfam" id="PF08245"/>
    </source>
</evidence>
<dbReference type="Pfam" id="PF08245">
    <property type="entry name" value="Mur_ligase_M"/>
    <property type="match status" value="1"/>
</dbReference>
<evidence type="ECO:0000259" key="13">
    <source>
        <dbReference type="Pfam" id="PF02875"/>
    </source>
</evidence>
<gene>
    <name evidence="10 15" type="primary">murF</name>
    <name evidence="15" type="ORF">GCM10007875_11540</name>
</gene>
<dbReference type="RefSeq" id="WP_284280540.1">
    <property type="nucleotide sequence ID" value="NZ_BSOJ01000012.1"/>
</dbReference>